<dbReference type="Gene3D" id="2.60.300.12">
    <property type="entry name" value="HesB-like domain"/>
    <property type="match status" value="1"/>
</dbReference>
<dbReference type="InterPro" id="IPR035903">
    <property type="entry name" value="HesB-like_dom_sf"/>
</dbReference>
<name>A0A1H7ZWM7_9BACT</name>
<dbReference type="AlphaFoldDB" id="A0A1H7ZWM7"/>
<dbReference type="OrthoDB" id="1955366at2"/>
<sequence length="59" mass="6421">MALDEPKENDLIFTEQDIAFAINKDLLEEAKPIRLDFIEAGGRSGFQFTSSLPAGSCGC</sequence>
<evidence type="ECO:0008006" key="3">
    <source>
        <dbReference type="Google" id="ProtNLM"/>
    </source>
</evidence>
<dbReference type="RefSeq" id="WP_093884407.1">
    <property type="nucleotide sequence ID" value="NZ_FOBS01000028.1"/>
</dbReference>
<keyword evidence="2" id="KW-1185">Reference proteome</keyword>
<reference evidence="1 2" key="1">
    <citation type="submission" date="2016-10" db="EMBL/GenBank/DDBJ databases">
        <authorList>
            <person name="de Groot N.N."/>
        </authorList>
    </citation>
    <scope>NUCLEOTIDE SEQUENCE [LARGE SCALE GENOMIC DNA]</scope>
    <source>
        <strain evidence="1 2">DSM 8423</strain>
    </source>
</reference>
<dbReference type="EMBL" id="FOBS01000028">
    <property type="protein sequence ID" value="SEM63092.1"/>
    <property type="molecule type" value="Genomic_DNA"/>
</dbReference>
<protein>
    <recommendedName>
        <fullName evidence="3">Iron-sulfur cluster assembly accessory protein</fullName>
    </recommendedName>
</protein>
<gene>
    <name evidence="1" type="ORF">SAMN04489760_12819</name>
</gene>
<dbReference type="Proteomes" id="UP000198744">
    <property type="component" value="Unassembled WGS sequence"/>
</dbReference>
<evidence type="ECO:0000313" key="1">
    <source>
        <dbReference type="EMBL" id="SEM63092.1"/>
    </source>
</evidence>
<organism evidence="1 2">
    <name type="scientific">Syntrophus gentianae</name>
    <dbReference type="NCBI Taxonomy" id="43775"/>
    <lineage>
        <taxon>Bacteria</taxon>
        <taxon>Pseudomonadati</taxon>
        <taxon>Thermodesulfobacteriota</taxon>
        <taxon>Syntrophia</taxon>
        <taxon>Syntrophales</taxon>
        <taxon>Syntrophaceae</taxon>
        <taxon>Syntrophus</taxon>
    </lineage>
</organism>
<evidence type="ECO:0000313" key="2">
    <source>
        <dbReference type="Proteomes" id="UP000198744"/>
    </source>
</evidence>
<proteinExistence type="predicted"/>
<accession>A0A1H7ZWM7</accession>
<dbReference type="STRING" id="43775.SAMN04489760_12819"/>
<dbReference type="SUPFAM" id="SSF89360">
    <property type="entry name" value="HesB-like domain"/>
    <property type="match status" value="1"/>
</dbReference>